<dbReference type="GeneID" id="70294015"/>
<dbReference type="AlphaFoldDB" id="A0A9P7ZRH0"/>
<comment type="caution">
    <text evidence="5">The sequence shown here is derived from an EMBL/GenBank/DDBJ whole genome shotgun (WGS) entry which is preliminary data.</text>
</comment>
<dbReference type="PANTHER" id="PTHR11567:SF127">
    <property type="entry name" value="HISTIDINE ACID PHOSPHATASE"/>
    <property type="match status" value="1"/>
</dbReference>
<keyword evidence="3" id="KW-1133">Transmembrane helix</keyword>
<feature type="region of interest" description="Disordered" evidence="2">
    <location>
        <begin position="516"/>
        <end position="554"/>
    </location>
</feature>
<keyword evidence="3" id="KW-0812">Transmembrane</keyword>
<comment type="similarity">
    <text evidence="1">Belongs to the histidine acid phosphatase family.</text>
</comment>
<dbReference type="InterPro" id="IPR050645">
    <property type="entry name" value="Histidine_acid_phosphatase"/>
</dbReference>
<feature type="compositionally biased region" description="Basic and acidic residues" evidence="2">
    <location>
        <begin position="522"/>
        <end position="537"/>
    </location>
</feature>
<evidence type="ECO:0000313" key="5">
    <source>
        <dbReference type="EMBL" id="KAG9256308.1"/>
    </source>
</evidence>
<protein>
    <submittedName>
        <fullName evidence="5">Histidine phosphatase superfamily</fullName>
    </submittedName>
</protein>
<evidence type="ECO:0000256" key="2">
    <source>
        <dbReference type="SAM" id="MobiDB-lite"/>
    </source>
</evidence>
<feature type="chain" id="PRO_5040357396" evidence="4">
    <location>
        <begin position="20"/>
        <end position="554"/>
    </location>
</feature>
<feature type="signal peptide" evidence="4">
    <location>
        <begin position="1"/>
        <end position="19"/>
    </location>
</feature>
<dbReference type="Gene3D" id="3.40.50.1240">
    <property type="entry name" value="Phosphoglycerate mutase-like"/>
    <property type="match status" value="1"/>
</dbReference>
<dbReference type="RefSeq" id="XP_046120232.1">
    <property type="nucleotide sequence ID" value="XM_046263112.1"/>
</dbReference>
<evidence type="ECO:0000313" key="6">
    <source>
        <dbReference type="Proteomes" id="UP000887229"/>
    </source>
</evidence>
<evidence type="ECO:0000256" key="4">
    <source>
        <dbReference type="SAM" id="SignalP"/>
    </source>
</evidence>
<dbReference type="InterPro" id="IPR029033">
    <property type="entry name" value="His_PPase_superfam"/>
</dbReference>
<reference evidence="5" key="1">
    <citation type="journal article" date="2021" name="IMA Fungus">
        <title>Genomic characterization of three marine fungi, including Emericellopsis atlantica sp. nov. with signatures of a generalist lifestyle and marine biomass degradation.</title>
        <authorList>
            <person name="Hagestad O.C."/>
            <person name="Hou L."/>
            <person name="Andersen J.H."/>
            <person name="Hansen E.H."/>
            <person name="Altermark B."/>
            <person name="Li C."/>
            <person name="Kuhnert E."/>
            <person name="Cox R.J."/>
            <person name="Crous P.W."/>
            <person name="Spatafora J.W."/>
            <person name="Lail K."/>
            <person name="Amirebrahimi M."/>
            <person name="Lipzen A."/>
            <person name="Pangilinan J."/>
            <person name="Andreopoulos W."/>
            <person name="Hayes R.D."/>
            <person name="Ng V."/>
            <person name="Grigoriev I.V."/>
            <person name="Jackson S.A."/>
            <person name="Sutton T.D.S."/>
            <person name="Dobson A.D.W."/>
            <person name="Rama T."/>
        </authorList>
    </citation>
    <scope>NUCLEOTIDE SEQUENCE</scope>
    <source>
        <strain evidence="5">TS7</strain>
    </source>
</reference>
<sequence>MALVKAIIAAAALSTLGAAQTDDEGITVYAAAAYVVHGDKTPSLGSLHETLTPLGAQQLYRQGSAFRNRYTNGTSAIVGLEKDYIDNQQVDALVADDEWVAAGALAFFQGLYPPNKEGFIGGQDLGNNLVSNGSDSVGWPLDGYQYPLLQTLSSNDSASPAVRGSSDCDTWEEKTDKLKDSSDIKQLTTKSASFYKDLFSSGPLKGTVKDDYATLWNAVELYELVSYMYTHNQTVHDNLDNANETISQLEDYAFSLAQAKNQDPDDEDEEAKALFNIAGRTLATEVASQLQRNLGSQGDLAKLSVLFGSYEPLMAFLSVANVLTRENTLSGPFTTLPKPGAAMIFELIGDTPDDSSKMPDATDLRIRYLYRANADEDEAVQGFSLFGSGYGGKSIPYTAFEREMNDKGATTEDWCNICNSSTPFCLSKSSDDDAGEDDEAASDLLGSNSRIHPALAGLIGAVVMGAILGIAGFLLFAIGGFRVRRASESERSTSGFRGEPDKDVAVGARGVSQERIGSWEMRGGRKEGGAESVRDVDDGGSVFGATVTRPKDVV</sequence>
<accession>A0A9P7ZRH0</accession>
<feature type="transmembrane region" description="Helical" evidence="3">
    <location>
        <begin position="454"/>
        <end position="481"/>
    </location>
</feature>
<organism evidence="5 6">
    <name type="scientific">Emericellopsis atlantica</name>
    <dbReference type="NCBI Taxonomy" id="2614577"/>
    <lineage>
        <taxon>Eukaryota</taxon>
        <taxon>Fungi</taxon>
        <taxon>Dikarya</taxon>
        <taxon>Ascomycota</taxon>
        <taxon>Pezizomycotina</taxon>
        <taxon>Sordariomycetes</taxon>
        <taxon>Hypocreomycetidae</taxon>
        <taxon>Hypocreales</taxon>
        <taxon>Bionectriaceae</taxon>
        <taxon>Emericellopsis</taxon>
    </lineage>
</organism>
<gene>
    <name evidence="5" type="ORF">F5Z01DRAFT_649857</name>
</gene>
<keyword evidence="4" id="KW-0732">Signal</keyword>
<dbReference type="PANTHER" id="PTHR11567">
    <property type="entry name" value="ACID PHOSPHATASE-RELATED"/>
    <property type="match status" value="1"/>
</dbReference>
<keyword evidence="6" id="KW-1185">Reference proteome</keyword>
<proteinExistence type="inferred from homology"/>
<evidence type="ECO:0000256" key="3">
    <source>
        <dbReference type="SAM" id="Phobius"/>
    </source>
</evidence>
<name>A0A9P7ZRH0_9HYPO</name>
<dbReference type="OrthoDB" id="258392at2759"/>
<evidence type="ECO:0000256" key="1">
    <source>
        <dbReference type="ARBA" id="ARBA00005375"/>
    </source>
</evidence>
<dbReference type="Pfam" id="PF00328">
    <property type="entry name" value="His_Phos_2"/>
    <property type="match status" value="1"/>
</dbReference>
<keyword evidence="3" id="KW-0472">Membrane</keyword>
<dbReference type="Proteomes" id="UP000887229">
    <property type="component" value="Unassembled WGS sequence"/>
</dbReference>
<dbReference type="GO" id="GO:0016791">
    <property type="term" value="F:phosphatase activity"/>
    <property type="evidence" value="ECO:0007669"/>
    <property type="project" value="TreeGrafter"/>
</dbReference>
<dbReference type="EMBL" id="MU251248">
    <property type="protein sequence ID" value="KAG9256308.1"/>
    <property type="molecule type" value="Genomic_DNA"/>
</dbReference>
<dbReference type="SUPFAM" id="SSF53254">
    <property type="entry name" value="Phosphoglycerate mutase-like"/>
    <property type="match status" value="1"/>
</dbReference>
<dbReference type="InterPro" id="IPR000560">
    <property type="entry name" value="His_Pase_clade-2"/>
</dbReference>